<keyword evidence="4" id="KW-1185">Reference proteome</keyword>
<comment type="caution">
    <text evidence="3">The sequence shown here is derived from an EMBL/GenBank/DDBJ whole genome shotgun (WGS) entry which is preliminary data.</text>
</comment>
<feature type="domain" description="HTH cro/C1-type" evidence="2">
    <location>
        <begin position="42"/>
        <end position="88"/>
    </location>
</feature>
<dbReference type="Pfam" id="PF01381">
    <property type="entry name" value="HTH_3"/>
    <property type="match status" value="1"/>
</dbReference>
<dbReference type="Proteomes" id="UP001589789">
    <property type="component" value="Unassembled WGS sequence"/>
</dbReference>
<organism evidence="3 4">
    <name type="scientific">Muricoccus vinaceus</name>
    <dbReference type="NCBI Taxonomy" id="424704"/>
    <lineage>
        <taxon>Bacteria</taxon>
        <taxon>Pseudomonadati</taxon>
        <taxon>Pseudomonadota</taxon>
        <taxon>Alphaproteobacteria</taxon>
        <taxon>Acetobacterales</taxon>
        <taxon>Roseomonadaceae</taxon>
        <taxon>Muricoccus</taxon>
    </lineage>
</organism>
<dbReference type="InterPro" id="IPR001387">
    <property type="entry name" value="Cro/C1-type_HTH"/>
</dbReference>
<dbReference type="PANTHER" id="PTHR36924:SF1">
    <property type="entry name" value="ANTITOXIN HIGA-1"/>
    <property type="match status" value="1"/>
</dbReference>
<dbReference type="PANTHER" id="PTHR36924">
    <property type="entry name" value="ANTITOXIN HIGA-1"/>
    <property type="match status" value="1"/>
</dbReference>
<dbReference type="Gene3D" id="1.10.260.40">
    <property type="entry name" value="lambda repressor-like DNA-binding domains"/>
    <property type="match status" value="1"/>
</dbReference>
<gene>
    <name evidence="3" type="ORF">ACFFIC_01940</name>
</gene>
<name>A0ABV6IL23_9PROT</name>
<dbReference type="SUPFAM" id="SSF47413">
    <property type="entry name" value="lambda repressor-like DNA-binding domains"/>
    <property type="match status" value="1"/>
</dbReference>
<evidence type="ECO:0000313" key="4">
    <source>
        <dbReference type="Proteomes" id="UP001589789"/>
    </source>
</evidence>
<evidence type="ECO:0000313" key="3">
    <source>
        <dbReference type="EMBL" id="MFC0384308.1"/>
    </source>
</evidence>
<sequence>MTIHRDDLDAGRVDLSDVTTGETIPPVSPGEVLREEFLVPMNLSAKRLAVDIGVPTNRITAILHGSRALTAETALLLSRRFGNSAEFWLGLQMGWDLARAREAMAA</sequence>
<evidence type="ECO:0000259" key="2">
    <source>
        <dbReference type="PROSITE" id="PS50943"/>
    </source>
</evidence>
<dbReference type="RefSeq" id="WP_377048348.1">
    <property type="nucleotide sequence ID" value="NZ_JBHLVZ010000002.1"/>
</dbReference>
<keyword evidence="1" id="KW-0238">DNA-binding</keyword>
<protein>
    <submittedName>
        <fullName evidence="3">HigA family addiction module antitoxin</fullName>
    </submittedName>
</protein>
<proteinExistence type="predicted"/>
<evidence type="ECO:0000256" key="1">
    <source>
        <dbReference type="ARBA" id="ARBA00023125"/>
    </source>
</evidence>
<dbReference type="CDD" id="cd00093">
    <property type="entry name" value="HTH_XRE"/>
    <property type="match status" value="1"/>
</dbReference>
<dbReference type="PROSITE" id="PS50943">
    <property type="entry name" value="HTH_CROC1"/>
    <property type="match status" value="1"/>
</dbReference>
<dbReference type="InterPro" id="IPR010982">
    <property type="entry name" value="Lambda_DNA-bd_dom_sf"/>
</dbReference>
<reference evidence="3 4" key="1">
    <citation type="submission" date="2024-09" db="EMBL/GenBank/DDBJ databases">
        <authorList>
            <person name="Sun Q."/>
            <person name="Mori K."/>
        </authorList>
    </citation>
    <scope>NUCLEOTIDE SEQUENCE [LARGE SCALE GENOMIC DNA]</scope>
    <source>
        <strain evidence="3 4">CCM 7468</strain>
    </source>
</reference>
<accession>A0ABV6IL23</accession>
<dbReference type="InterPro" id="IPR013430">
    <property type="entry name" value="Toxin_antidote_HigA"/>
</dbReference>
<dbReference type="EMBL" id="JBHLVZ010000002">
    <property type="protein sequence ID" value="MFC0384308.1"/>
    <property type="molecule type" value="Genomic_DNA"/>
</dbReference>
<dbReference type="NCBIfam" id="TIGR02607">
    <property type="entry name" value="antidote_HigA"/>
    <property type="match status" value="1"/>
</dbReference>